<accession>A0AAV8AD84</accession>
<feature type="region of interest" description="Disordered" evidence="3">
    <location>
        <begin position="1"/>
        <end position="86"/>
    </location>
</feature>
<feature type="region of interest" description="Disordered" evidence="3">
    <location>
        <begin position="541"/>
        <end position="569"/>
    </location>
</feature>
<evidence type="ECO:0008006" key="6">
    <source>
        <dbReference type="Google" id="ProtNLM"/>
    </source>
</evidence>
<name>A0AAV8AD84_9EUKA</name>
<proteinExistence type="inferred from homology"/>
<dbReference type="InterPro" id="IPR002164">
    <property type="entry name" value="NAP_family"/>
</dbReference>
<dbReference type="GO" id="GO:0005634">
    <property type="term" value="C:nucleus"/>
    <property type="evidence" value="ECO:0007669"/>
    <property type="project" value="InterPro"/>
</dbReference>
<dbReference type="EMBL" id="JANTQA010000008">
    <property type="protein sequence ID" value="KAJ3452174.1"/>
    <property type="molecule type" value="Genomic_DNA"/>
</dbReference>
<evidence type="ECO:0000256" key="1">
    <source>
        <dbReference type="ARBA" id="ARBA00009947"/>
    </source>
</evidence>
<feature type="compositionally biased region" description="Basic residues" evidence="3">
    <location>
        <begin position="15"/>
        <end position="26"/>
    </location>
</feature>
<dbReference type="Proteomes" id="UP001146793">
    <property type="component" value="Unassembled WGS sequence"/>
</dbReference>
<dbReference type="AlphaFoldDB" id="A0AAV8AD84"/>
<comment type="similarity">
    <text evidence="1 2">Belongs to the nucleosome assembly protein (NAP) family.</text>
</comment>
<dbReference type="Pfam" id="PF00956">
    <property type="entry name" value="NAP"/>
    <property type="match status" value="1"/>
</dbReference>
<protein>
    <recommendedName>
        <fullName evidence="6">Nucleosome assembly protein</fullName>
    </recommendedName>
</protein>
<dbReference type="InterPro" id="IPR037231">
    <property type="entry name" value="NAP-like_sf"/>
</dbReference>
<evidence type="ECO:0000313" key="4">
    <source>
        <dbReference type="EMBL" id="KAJ3452174.1"/>
    </source>
</evidence>
<feature type="compositionally biased region" description="Basic and acidic residues" evidence="3">
    <location>
        <begin position="27"/>
        <end position="61"/>
    </location>
</feature>
<reference evidence="4" key="1">
    <citation type="submission" date="2022-08" db="EMBL/GenBank/DDBJ databases">
        <title>Novel sulphate-reducing endosymbionts in the free-living metamonad Anaeramoeba.</title>
        <authorList>
            <person name="Jerlstrom-Hultqvist J."/>
            <person name="Cepicka I."/>
            <person name="Gallot-Lavallee L."/>
            <person name="Salas-Leiva D."/>
            <person name="Curtis B.A."/>
            <person name="Zahonova K."/>
            <person name="Pipaliya S."/>
            <person name="Dacks J."/>
            <person name="Roger A.J."/>
        </authorList>
    </citation>
    <scope>NUCLEOTIDE SEQUENCE</scope>
    <source>
        <strain evidence="4">Busselton2</strain>
    </source>
</reference>
<organism evidence="4 5">
    <name type="scientific">Anaeramoeba flamelloides</name>
    <dbReference type="NCBI Taxonomy" id="1746091"/>
    <lineage>
        <taxon>Eukaryota</taxon>
        <taxon>Metamonada</taxon>
        <taxon>Anaeramoebidae</taxon>
        <taxon>Anaeramoeba</taxon>
    </lineage>
</organism>
<dbReference type="Gene3D" id="1.20.5.1500">
    <property type="match status" value="1"/>
</dbReference>
<evidence type="ECO:0000256" key="2">
    <source>
        <dbReference type="RuleBase" id="RU003876"/>
    </source>
</evidence>
<evidence type="ECO:0000256" key="3">
    <source>
        <dbReference type="SAM" id="MobiDB-lite"/>
    </source>
</evidence>
<dbReference type="GO" id="GO:0006334">
    <property type="term" value="P:nucleosome assembly"/>
    <property type="evidence" value="ECO:0007669"/>
    <property type="project" value="InterPro"/>
</dbReference>
<dbReference type="SUPFAM" id="SSF143113">
    <property type="entry name" value="NAP-like"/>
    <property type="match status" value="1"/>
</dbReference>
<dbReference type="Gene3D" id="3.30.1120.90">
    <property type="entry name" value="Nucleosome assembly protein"/>
    <property type="match status" value="1"/>
</dbReference>
<comment type="caution">
    <text evidence="4">The sequence shown here is derived from an EMBL/GenBank/DDBJ whole genome shotgun (WGS) entry which is preliminary data.</text>
</comment>
<dbReference type="PANTHER" id="PTHR11875">
    <property type="entry name" value="TESTIS-SPECIFIC Y-ENCODED PROTEIN"/>
    <property type="match status" value="1"/>
</dbReference>
<evidence type="ECO:0000313" key="5">
    <source>
        <dbReference type="Proteomes" id="UP001146793"/>
    </source>
</evidence>
<sequence length="569" mass="66624">MSNKTTKRNHESHKTSQRQSRRNSTRNKKDQEKESPKTVTEKKNNKNSITEKMKTLKKKTEQNNPRSVKRKVDTLGRVHLKKPLKSKESNRMIKKFTKMIPYKNRKKTFKETDKKIKKIKQLQKKNPNQSIKPNRKLGSIKKNASEQNLKIYDIKKSRSAAFSEFKSHTDLATTFKQSNIPNSKSHHSFSKLDKKKKLLQEEKNSKIKNKENSDLYYVNNKSFISQEQYNLKNNNDKTVTNSGNQRNPKSINSSFLTGGIQLKSSLLVRQVFLIIGEKNVEEMISQTCLLGIPPIVYRRVDELRKLQIESTYLEHELQEKIRLLLYEYYLKSQQIYDKRYKIVKGNEKQKMETRGIPLFWLKVLLHHPFTRNLIMEHDEYALRYLDDLRVKLLKNNPGFGLHFFFSPNPYFENEVLTKVYHLSEEIGMTNNLFLERTEGTKIIWKKDKQLNVDIEEITKRSVSTGKCKTYRKKKPCKSFFNFFKGLQITEFDREDDIFEIQTQLEADFEIGNIIKDTIVPLAVLYFSGEALSLEDVLSNSSSVKSSSSYSSTGSYSSSYHSYSSNSENN</sequence>
<gene>
    <name evidence="4" type="ORF">M0812_03938</name>
</gene>